<reference evidence="2 3" key="1">
    <citation type="submission" date="2021-03" db="EMBL/GenBank/DDBJ databases">
        <title>Complete genome of Polaribacter_sp.SM13.</title>
        <authorList>
            <person name="Jeong S.W."/>
            <person name="Bae J.W."/>
        </authorList>
    </citation>
    <scope>NUCLEOTIDE SEQUENCE [LARGE SCALE GENOMIC DNA]</scope>
    <source>
        <strain evidence="2 3">SM13</strain>
    </source>
</reference>
<sequence length="426" mass="47774">MKKSRYKIHIIGAGISGLIAAQILENHGYYPTIIEASNSVGGRVKSDVVDGYTLDRGFQVLLSSYPAAKKYLDYNALELQEFLSGATIFKDGKLQTIGDPLRNISLLFSTLTASVGTFSDKVKILKLNTLLKKKKIASIFKTEETTTLNYLQNFGFSDEIIEDFFKPFFSGIFLEAKLETSSRMFEFVYKMFGNGMAVIPKNGIQAIPNQLKDKLKNTTFKFNSPVKEVKDNQIILENEEIVESHITIIATDAGPLISNLKNQETNWKSCETLYFETDKRVIKKPLIGLIADKNTLINNIFYHTSVATSNKGNKELLSVTVVKEHNLNDLDFILKVTEDLKIRCNIDVKKFIKRYQIKKALPKLTNLQYEISSTETKLKSTIFLAGDQLLNGSLNAAIISGERAAMGVIQTLEDGLIVDELTSEYK</sequence>
<evidence type="ECO:0000313" key="3">
    <source>
        <dbReference type="Proteomes" id="UP000663920"/>
    </source>
</evidence>
<dbReference type="Proteomes" id="UP000663920">
    <property type="component" value="Chromosome"/>
</dbReference>
<dbReference type="RefSeq" id="WP_208077463.1">
    <property type="nucleotide sequence ID" value="NZ_CP071869.1"/>
</dbReference>
<dbReference type="SUPFAM" id="SSF51905">
    <property type="entry name" value="FAD/NAD(P)-binding domain"/>
    <property type="match status" value="1"/>
</dbReference>
<gene>
    <name evidence="2" type="ORF">J3359_13930</name>
</gene>
<dbReference type="AlphaFoldDB" id="A0A975CLJ1"/>
<name>A0A975CLJ1_9FLAO</name>
<accession>A0A975CLJ1</accession>
<proteinExistence type="predicted"/>
<dbReference type="PANTHER" id="PTHR42841">
    <property type="entry name" value="AMINE OXIDASE"/>
    <property type="match status" value="1"/>
</dbReference>
<organism evidence="2 3">
    <name type="scientific">Polaribacter cellanae</name>
    <dbReference type="NCBI Taxonomy" id="2818493"/>
    <lineage>
        <taxon>Bacteria</taxon>
        <taxon>Pseudomonadati</taxon>
        <taxon>Bacteroidota</taxon>
        <taxon>Flavobacteriia</taxon>
        <taxon>Flavobacteriales</taxon>
        <taxon>Flavobacteriaceae</taxon>
    </lineage>
</organism>
<dbReference type="InterPro" id="IPR002937">
    <property type="entry name" value="Amino_oxidase"/>
</dbReference>
<feature type="domain" description="Amine oxidase" evidence="1">
    <location>
        <begin position="15"/>
        <end position="408"/>
    </location>
</feature>
<dbReference type="KEGG" id="pcea:J3359_13930"/>
<dbReference type="InterPro" id="IPR036188">
    <property type="entry name" value="FAD/NAD-bd_sf"/>
</dbReference>
<dbReference type="Gene3D" id="3.50.50.60">
    <property type="entry name" value="FAD/NAD(P)-binding domain"/>
    <property type="match status" value="1"/>
</dbReference>
<evidence type="ECO:0000259" key="1">
    <source>
        <dbReference type="Pfam" id="PF01593"/>
    </source>
</evidence>
<protein>
    <submittedName>
        <fullName evidence="2">FAD-dependent oxidoreductase</fullName>
    </submittedName>
</protein>
<evidence type="ECO:0000313" key="2">
    <source>
        <dbReference type="EMBL" id="QTE21903.1"/>
    </source>
</evidence>
<dbReference type="Pfam" id="PF01593">
    <property type="entry name" value="Amino_oxidase"/>
    <property type="match status" value="1"/>
</dbReference>
<keyword evidence="3" id="KW-1185">Reference proteome</keyword>
<dbReference type="GO" id="GO:0016491">
    <property type="term" value="F:oxidoreductase activity"/>
    <property type="evidence" value="ECO:0007669"/>
    <property type="project" value="InterPro"/>
</dbReference>
<dbReference type="EMBL" id="CP071869">
    <property type="protein sequence ID" value="QTE21903.1"/>
    <property type="molecule type" value="Genomic_DNA"/>
</dbReference>